<organism evidence="2 3">
    <name type="scientific">Melipona bicolor</name>
    <dbReference type="NCBI Taxonomy" id="60889"/>
    <lineage>
        <taxon>Eukaryota</taxon>
        <taxon>Metazoa</taxon>
        <taxon>Ecdysozoa</taxon>
        <taxon>Arthropoda</taxon>
        <taxon>Hexapoda</taxon>
        <taxon>Insecta</taxon>
        <taxon>Pterygota</taxon>
        <taxon>Neoptera</taxon>
        <taxon>Endopterygota</taxon>
        <taxon>Hymenoptera</taxon>
        <taxon>Apocrita</taxon>
        <taxon>Aculeata</taxon>
        <taxon>Apoidea</taxon>
        <taxon>Anthophila</taxon>
        <taxon>Apidae</taxon>
        <taxon>Melipona</taxon>
    </lineage>
</organism>
<reference evidence="2" key="1">
    <citation type="submission" date="2021-10" db="EMBL/GenBank/DDBJ databases">
        <title>Melipona bicolor Genome sequencing and assembly.</title>
        <authorList>
            <person name="Araujo N.S."/>
            <person name="Arias M.C."/>
        </authorList>
    </citation>
    <scope>NUCLEOTIDE SEQUENCE</scope>
    <source>
        <strain evidence="2">USP_2M_L1-L4_2017</strain>
        <tissue evidence="2">Whole body</tissue>
    </source>
</reference>
<sequence length="202" mass="23351">MIPTFPRPQREEPQVEQREQNLAVISIELFELLLLRKRFAYLNCDHVAKGEQLDPQFRYLYFPKKNRNRNSIEDNNNFTTRETNQLLIVRVKLDLTNIVSKPSCKIEFTAKGNEKSARIGREGLATEFLPRGRRICVTEHESMWQCYFVTPKERINGTVTSNRNDDDDDDDDNEVNARRTKSKNGNRTIPPPANSAGGKSSH</sequence>
<dbReference type="AlphaFoldDB" id="A0AA40KU02"/>
<feature type="compositionally biased region" description="Acidic residues" evidence="1">
    <location>
        <begin position="165"/>
        <end position="174"/>
    </location>
</feature>
<accession>A0AA40KU02</accession>
<evidence type="ECO:0000256" key="1">
    <source>
        <dbReference type="SAM" id="MobiDB-lite"/>
    </source>
</evidence>
<dbReference type="EMBL" id="JAHYIQ010000004">
    <property type="protein sequence ID" value="KAK1132628.1"/>
    <property type="molecule type" value="Genomic_DNA"/>
</dbReference>
<comment type="caution">
    <text evidence="2">The sequence shown here is derived from an EMBL/GenBank/DDBJ whole genome shotgun (WGS) entry which is preliminary data.</text>
</comment>
<dbReference type="Proteomes" id="UP001177670">
    <property type="component" value="Unassembled WGS sequence"/>
</dbReference>
<proteinExistence type="predicted"/>
<gene>
    <name evidence="2" type="ORF">K0M31_014013</name>
</gene>
<protein>
    <submittedName>
        <fullName evidence="2">Uncharacterized protein</fullName>
    </submittedName>
</protein>
<evidence type="ECO:0000313" key="2">
    <source>
        <dbReference type="EMBL" id="KAK1132628.1"/>
    </source>
</evidence>
<evidence type="ECO:0000313" key="3">
    <source>
        <dbReference type="Proteomes" id="UP001177670"/>
    </source>
</evidence>
<feature type="region of interest" description="Disordered" evidence="1">
    <location>
        <begin position="157"/>
        <end position="202"/>
    </location>
</feature>
<keyword evidence="3" id="KW-1185">Reference proteome</keyword>
<name>A0AA40KU02_9HYME</name>